<dbReference type="EMBL" id="FXTM01000024">
    <property type="protein sequence ID" value="SMO73434.1"/>
    <property type="molecule type" value="Genomic_DNA"/>
</dbReference>
<dbReference type="RefSeq" id="WP_142936082.1">
    <property type="nucleotide sequence ID" value="NZ_FXTM01000024.1"/>
</dbReference>
<dbReference type="AlphaFoldDB" id="A0A521DNY6"/>
<name>A0A521DNY6_9BACT</name>
<organism evidence="1 2">
    <name type="scientific">Balnearium lithotrophicum</name>
    <dbReference type="NCBI Taxonomy" id="223788"/>
    <lineage>
        <taxon>Bacteria</taxon>
        <taxon>Pseudomonadati</taxon>
        <taxon>Aquificota</taxon>
        <taxon>Aquificia</taxon>
        <taxon>Desulfurobacteriales</taxon>
        <taxon>Desulfurobacteriaceae</taxon>
        <taxon>Balnearium</taxon>
    </lineage>
</organism>
<keyword evidence="2" id="KW-1185">Reference proteome</keyword>
<proteinExistence type="predicted"/>
<accession>A0A521DNY6</accession>
<gene>
    <name evidence="1" type="ORF">SAMN06269117_1246</name>
</gene>
<protein>
    <submittedName>
        <fullName evidence="1">Uncharacterized protein</fullName>
    </submittedName>
</protein>
<reference evidence="1 2" key="1">
    <citation type="submission" date="2017-05" db="EMBL/GenBank/DDBJ databases">
        <authorList>
            <person name="Varghese N."/>
            <person name="Submissions S."/>
        </authorList>
    </citation>
    <scope>NUCLEOTIDE SEQUENCE [LARGE SCALE GENOMIC DNA]</scope>
    <source>
        <strain evidence="1 2">DSM 16304</strain>
    </source>
</reference>
<dbReference type="Proteomes" id="UP000317315">
    <property type="component" value="Unassembled WGS sequence"/>
</dbReference>
<sequence length="93" mass="11128">MEKAKRDLRETYDKYLKEGLSKEEALSKAISEVRERHEEEKFKRALEEFLKEIIDSYKLENLAEADPVMALVESAYAEWEILWPKVKKFFEGR</sequence>
<evidence type="ECO:0000313" key="2">
    <source>
        <dbReference type="Proteomes" id="UP000317315"/>
    </source>
</evidence>
<evidence type="ECO:0000313" key="1">
    <source>
        <dbReference type="EMBL" id="SMO73434.1"/>
    </source>
</evidence>
<dbReference type="OrthoDB" id="15505at2"/>